<dbReference type="GO" id="GO:0005886">
    <property type="term" value="C:plasma membrane"/>
    <property type="evidence" value="ECO:0007669"/>
    <property type="project" value="UniProtKB-SubCell"/>
</dbReference>
<keyword evidence="11" id="KW-1133">Transmembrane helix</keyword>
<comment type="catalytic activity">
    <reaction evidence="1">
        <text>ATP + protein L-histidine = ADP + protein N-phospho-L-histidine.</text>
        <dbReference type="EC" id="2.7.13.3"/>
    </reaction>
</comment>
<keyword evidence="8" id="KW-0547">Nucleotide-binding</keyword>
<evidence type="ECO:0000256" key="3">
    <source>
        <dbReference type="ARBA" id="ARBA00012438"/>
    </source>
</evidence>
<organism evidence="16 17">
    <name type="scientific">Candidatus Sulfobium mesophilum</name>
    <dbReference type="NCBI Taxonomy" id="2016548"/>
    <lineage>
        <taxon>Bacteria</taxon>
        <taxon>Pseudomonadati</taxon>
        <taxon>Nitrospirota</taxon>
        <taxon>Nitrospiria</taxon>
        <taxon>Nitrospirales</taxon>
        <taxon>Nitrospiraceae</taxon>
        <taxon>Candidatus Sulfobium</taxon>
    </lineage>
</organism>
<dbReference type="InterPro" id="IPR036097">
    <property type="entry name" value="HisK_dim/P_sf"/>
</dbReference>
<protein>
    <recommendedName>
        <fullName evidence="3">histidine kinase</fullName>
        <ecNumber evidence="3">2.7.13.3</ecNumber>
    </recommendedName>
</protein>
<dbReference type="PROSITE" id="PS50885">
    <property type="entry name" value="HAMP"/>
    <property type="match status" value="1"/>
</dbReference>
<dbReference type="InterPro" id="IPR005467">
    <property type="entry name" value="His_kinase_dom"/>
</dbReference>
<dbReference type="InterPro" id="IPR050398">
    <property type="entry name" value="HssS/ArlS-like"/>
</dbReference>
<dbReference type="CDD" id="cd00082">
    <property type="entry name" value="HisKA"/>
    <property type="match status" value="1"/>
</dbReference>
<reference evidence="17" key="1">
    <citation type="submission" date="2018-03" db="EMBL/GenBank/DDBJ databases">
        <authorList>
            <person name="Zecchin S."/>
        </authorList>
    </citation>
    <scope>NUCLEOTIDE SEQUENCE [LARGE SCALE GENOMIC DNA]</scope>
</reference>
<dbReference type="Pfam" id="PF00512">
    <property type="entry name" value="HisKA"/>
    <property type="match status" value="1"/>
</dbReference>
<keyword evidence="13" id="KW-0472">Membrane</keyword>
<keyword evidence="10" id="KW-0067">ATP-binding</keyword>
<gene>
    <name evidence="16" type="ORF">NBG4_110041</name>
</gene>
<keyword evidence="9" id="KW-0418">Kinase</keyword>
<evidence type="ECO:0000256" key="9">
    <source>
        <dbReference type="ARBA" id="ARBA00022777"/>
    </source>
</evidence>
<dbReference type="PANTHER" id="PTHR45528">
    <property type="entry name" value="SENSOR HISTIDINE KINASE CPXA"/>
    <property type="match status" value="1"/>
</dbReference>
<feature type="domain" description="HAMP" evidence="15">
    <location>
        <begin position="7"/>
        <end position="36"/>
    </location>
</feature>
<name>A0A2U3QE93_9BACT</name>
<dbReference type="CDD" id="cd06225">
    <property type="entry name" value="HAMP"/>
    <property type="match status" value="1"/>
</dbReference>
<dbReference type="SUPFAM" id="SSF47384">
    <property type="entry name" value="Homodimeric domain of signal transducing histidine kinase"/>
    <property type="match status" value="1"/>
</dbReference>
<evidence type="ECO:0000256" key="8">
    <source>
        <dbReference type="ARBA" id="ARBA00022741"/>
    </source>
</evidence>
<dbReference type="AlphaFoldDB" id="A0A2U3QE93"/>
<evidence type="ECO:0000256" key="11">
    <source>
        <dbReference type="ARBA" id="ARBA00022989"/>
    </source>
</evidence>
<evidence type="ECO:0000313" key="16">
    <source>
        <dbReference type="EMBL" id="SPP99738.1"/>
    </source>
</evidence>
<evidence type="ECO:0000256" key="6">
    <source>
        <dbReference type="ARBA" id="ARBA00022679"/>
    </source>
</evidence>
<evidence type="ECO:0000313" key="17">
    <source>
        <dbReference type="Proteomes" id="UP000245125"/>
    </source>
</evidence>
<keyword evidence="7" id="KW-0812">Transmembrane</keyword>
<evidence type="ECO:0000256" key="4">
    <source>
        <dbReference type="ARBA" id="ARBA00022475"/>
    </source>
</evidence>
<evidence type="ECO:0000256" key="7">
    <source>
        <dbReference type="ARBA" id="ARBA00022692"/>
    </source>
</evidence>
<dbReference type="Gene3D" id="1.10.287.130">
    <property type="match status" value="1"/>
</dbReference>
<evidence type="ECO:0000259" key="14">
    <source>
        <dbReference type="PROSITE" id="PS50109"/>
    </source>
</evidence>
<keyword evidence="17" id="KW-1185">Reference proteome</keyword>
<dbReference type="Proteomes" id="UP000245125">
    <property type="component" value="Unassembled WGS sequence"/>
</dbReference>
<keyword evidence="12" id="KW-0902">Two-component regulatory system</keyword>
<dbReference type="OrthoDB" id="2359336at2"/>
<evidence type="ECO:0000256" key="1">
    <source>
        <dbReference type="ARBA" id="ARBA00000085"/>
    </source>
</evidence>
<dbReference type="PROSITE" id="PS50109">
    <property type="entry name" value="HIS_KIN"/>
    <property type="match status" value="1"/>
</dbReference>
<dbReference type="InterPro" id="IPR003660">
    <property type="entry name" value="HAMP_dom"/>
</dbReference>
<accession>A0A2U3QE93</accession>
<dbReference type="InterPro" id="IPR003661">
    <property type="entry name" value="HisK_dim/P_dom"/>
</dbReference>
<keyword evidence="5" id="KW-0597">Phosphoprotein</keyword>
<keyword evidence="6" id="KW-0808">Transferase</keyword>
<sequence>MQRETYHRVAATSSDEIGRLTNTFNAMTEELNYARKKMQKWTQSLEEEVKKKTKEILKTQGKLIQAEKMAALGRITADIAHEIRNPLTALGEFGRRLQKVSSSEKEKEYSDIIVSEVHRLEQILRDVMTFSRDVKTCFEKMPVTDMVKDCVLTFSALCEEHGITIDARYGTSLPVLVDRGQAAQAIKNLISNAIDVMTNGGSLLVTTSLERLYDAPFVAAYIGYRAWHPSGAATSHFRAVSYDQGNRPWYRARAFDQKEDHRRARGLH</sequence>
<evidence type="ECO:0000256" key="12">
    <source>
        <dbReference type="ARBA" id="ARBA00023012"/>
    </source>
</evidence>
<evidence type="ECO:0000256" key="10">
    <source>
        <dbReference type="ARBA" id="ARBA00022840"/>
    </source>
</evidence>
<evidence type="ECO:0000259" key="15">
    <source>
        <dbReference type="PROSITE" id="PS50885"/>
    </source>
</evidence>
<dbReference type="GO" id="GO:0005524">
    <property type="term" value="F:ATP binding"/>
    <property type="evidence" value="ECO:0007669"/>
    <property type="project" value="UniProtKB-KW"/>
</dbReference>
<dbReference type="InterPro" id="IPR036890">
    <property type="entry name" value="HATPase_C_sf"/>
</dbReference>
<evidence type="ECO:0000256" key="2">
    <source>
        <dbReference type="ARBA" id="ARBA00004651"/>
    </source>
</evidence>
<dbReference type="EMBL" id="OUUY01000013">
    <property type="protein sequence ID" value="SPP99738.1"/>
    <property type="molecule type" value="Genomic_DNA"/>
</dbReference>
<evidence type="ECO:0000256" key="13">
    <source>
        <dbReference type="ARBA" id="ARBA00023136"/>
    </source>
</evidence>
<proteinExistence type="predicted"/>
<dbReference type="PANTHER" id="PTHR45528:SF1">
    <property type="entry name" value="SENSOR HISTIDINE KINASE CPXA"/>
    <property type="match status" value="1"/>
</dbReference>
<dbReference type="EC" id="2.7.13.3" evidence="3"/>
<dbReference type="Gene3D" id="3.30.565.10">
    <property type="entry name" value="Histidine kinase-like ATPase, C-terminal domain"/>
    <property type="match status" value="1"/>
</dbReference>
<dbReference type="SUPFAM" id="SSF55874">
    <property type="entry name" value="ATPase domain of HSP90 chaperone/DNA topoisomerase II/histidine kinase"/>
    <property type="match status" value="1"/>
</dbReference>
<feature type="domain" description="Histidine kinase" evidence="14">
    <location>
        <begin position="78"/>
        <end position="268"/>
    </location>
</feature>
<dbReference type="SMART" id="SM00388">
    <property type="entry name" value="HisKA"/>
    <property type="match status" value="1"/>
</dbReference>
<keyword evidence="4" id="KW-1003">Cell membrane</keyword>
<comment type="subcellular location">
    <subcellularLocation>
        <location evidence="2">Cell membrane</location>
        <topology evidence="2">Multi-pass membrane protein</topology>
    </subcellularLocation>
</comment>
<dbReference type="GO" id="GO:0000155">
    <property type="term" value="F:phosphorelay sensor kinase activity"/>
    <property type="evidence" value="ECO:0007669"/>
    <property type="project" value="InterPro"/>
</dbReference>
<evidence type="ECO:0000256" key="5">
    <source>
        <dbReference type="ARBA" id="ARBA00022553"/>
    </source>
</evidence>